<dbReference type="EMBL" id="LZFP01000045">
    <property type="protein sequence ID" value="OBR36591.1"/>
    <property type="molecule type" value="Genomic_DNA"/>
</dbReference>
<evidence type="ECO:0000313" key="3">
    <source>
        <dbReference type="Proteomes" id="UP000092164"/>
    </source>
</evidence>
<evidence type="ECO:0000259" key="1">
    <source>
        <dbReference type="Pfam" id="PF19190"/>
    </source>
</evidence>
<sequence length="560" mass="62504">MKTNNFVVSHIFLLCFIIFIPLSCTTEESGSEDSLQISTNSIVLDENGRGTVEVSITGKGEYTINFVEIPEWLSFAYFNSDAIVSEGNNLELEVIATSNLVPGIYTGTAIITAEGVGSVSLIVTYEVLASNMNLSKNILDFGYFENELEFEITNTNGPTFNWEIQNSNSFITYEPSTGILNQGASITVRAILNREVLTSDISDFKIPISSNLDQVIDQNVNINYFKEEKFLIDGVVVDAEYDRENDVLIFVSTSPNKLNKYNPITKQVSSLDLNMSPNCVSIAQDGNHAAVGHNGRFSYVNLQTMQLEQMFEVTCDASDIILAPNNWVYVFQKDYQGTEFRCFSLGNGMETLSTGWGYYNSKAKLHPSGNYLYVANNGLTPSDFDKYDITGGAAIHLYDSPYHGDFDFAGNIWINESGNRLFAKSRNVFDATDDQLTDMKYDGVLDGVQMIATMDVHTAKNKLYAILETGDGWPKIPGNIINVYDAEFLTYQSQITLPGFLKNNEDEHPGVYDSEGHYSFFNGDGTEYYVLVKTKSNYNPYDGSNYYFPNDWAIVTLPVN</sequence>
<protein>
    <recommendedName>
        <fullName evidence="1">BACON domain-containing protein</fullName>
    </recommendedName>
</protein>
<keyword evidence="3" id="KW-1185">Reference proteome</keyword>
<proteinExistence type="predicted"/>
<evidence type="ECO:0000313" key="2">
    <source>
        <dbReference type="EMBL" id="OBR36591.1"/>
    </source>
</evidence>
<dbReference type="STRING" id="1836467.BTR34_13325"/>
<dbReference type="Gene3D" id="2.130.10.10">
    <property type="entry name" value="YVTN repeat-like/Quinoprotein amine dehydrogenase"/>
    <property type="match status" value="1"/>
</dbReference>
<dbReference type="Pfam" id="PF19190">
    <property type="entry name" value="BACON_2"/>
    <property type="match status" value="1"/>
</dbReference>
<dbReference type="AlphaFoldDB" id="A0A1B7Z1J1"/>
<comment type="caution">
    <text evidence="2">The sequence shown here is derived from an EMBL/GenBank/DDBJ whole genome shotgun (WGS) entry which is preliminary data.</text>
</comment>
<reference evidence="3" key="1">
    <citation type="submission" date="2016-06" db="EMBL/GenBank/DDBJ databases">
        <authorList>
            <person name="Zhan P."/>
        </authorList>
    </citation>
    <scope>NUCLEOTIDE SEQUENCE [LARGE SCALE GENOMIC DNA]</scope>
    <source>
        <strain evidence="3">T28</strain>
    </source>
</reference>
<dbReference type="KEGG" id="mart:BTR34_13325"/>
<organism evidence="2 3">
    <name type="scientific">Maribacter hydrothermalis</name>
    <dbReference type="NCBI Taxonomy" id="1836467"/>
    <lineage>
        <taxon>Bacteria</taxon>
        <taxon>Pseudomonadati</taxon>
        <taxon>Bacteroidota</taxon>
        <taxon>Flavobacteriia</taxon>
        <taxon>Flavobacteriales</taxon>
        <taxon>Flavobacteriaceae</taxon>
        <taxon>Maribacter</taxon>
    </lineage>
</organism>
<dbReference type="OrthoDB" id="1113138at2"/>
<dbReference type="SUPFAM" id="SSF63829">
    <property type="entry name" value="Calcium-dependent phosphotriesterase"/>
    <property type="match status" value="1"/>
</dbReference>
<dbReference type="InterPro" id="IPR015943">
    <property type="entry name" value="WD40/YVTN_repeat-like_dom_sf"/>
</dbReference>
<accession>A0A1B7Z1J1</accession>
<gene>
    <name evidence="2" type="ORF">A9200_09215</name>
</gene>
<feature type="domain" description="BACON" evidence="1">
    <location>
        <begin position="133"/>
        <end position="196"/>
    </location>
</feature>
<name>A0A1B7Z1J1_9FLAO</name>
<dbReference type="Proteomes" id="UP000092164">
    <property type="component" value="Unassembled WGS sequence"/>
</dbReference>
<dbReference type="RefSeq" id="WP_068486220.1">
    <property type="nucleotide sequence ID" value="NZ_CP018760.1"/>
</dbReference>
<dbReference type="InterPro" id="IPR024361">
    <property type="entry name" value="BACON"/>
</dbReference>